<sequence>MKKIVWTGRLGNYSRKAIRFSTRRDREKALHLVWHDPELVGLPRDHADGDTLVVPSQSVPLFRKKGIKFRVYKVKNQR</sequence>
<evidence type="ECO:0000313" key="2">
    <source>
        <dbReference type="Proteomes" id="UP000177130"/>
    </source>
</evidence>
<gene>
    <name evidence="1" type="ORF">A3C72_00555</name>
</gene>
<protein>
    <recommendedName>
        <fullName evidence="3">Prephenate dehydratase</fullName>
    </recommendedName>
</protein>
<dbReference type="AlphaFoldDB" id="A0A1G2MHC8"/>
<proteinExistence type="predicted"/>
<dbReference type="Proteomes" id="UP000177130">
    <property type="component" value="Unassembled WGS sequence"/>
</dbReference>
<evidence type="ECO:0008006" key="3">
    <source>
        <dbReference type="Google" id="ProtNLM"/>
    </source>
</evidence>
<dbReference type="EMBL" id="MHRK01000037">
    <property type="protein sequence ID" value="OHA23330.1"/>
    <property type="molecule type" value="Genomic_DNA"/>
</dbReference>
<evidence type="ECO:0000313" key="1">
    <source>
        <dbReference type="EMBL" id="OHA23330.1"/>
    </source>
</evidence>
<reference evidence="1 2" key="1">
    <citation type="journal article" date="2016" name="Nat. Commun.">
        <title>Thousands of microbial genomes shed light on interconnected biogeochemical processes in an aquifer system.</title>
        <authorList>
            <person name="Anantharaman K."/>
            <person name="Brown C.T."/>
            <person name="Hug L.A."/>
            <person name="Sharon I."/>
            <person name="Castelle C.J."/>
            <person name="Probst A.J."/>
            <person name="Thomas B.C."/>
            <person name="Singh A."/>
            <person name="Wilkins M.J."/>
            <person name="Karaoz U."/>
            <person name="Brodie E.L."/>
            <person name="Williams K.H."/>
            <person name="Hubbard S.S."/>
            <person name="Banfield J.F."/>
        </authorList>
    </citation>
    <scope>NUCLEOTIDE SEQUENCE [LARGE SCALE GENOMIC DNA]</scope>
</reference>
<name>A0A1G2MHC8_9BACT</name>
<accession>A0A1G2MHC8</accession>
<organism evidence="1 2">
    <name type="scientific">Candidatus Taylorbacteria bacterium RIFCSPHIGHO2_02_FULL_43_32b</name>
    <dbReference type="NCBI Taxonomy" id="1802306"/>
    <lineage>
        <taxon>Bacteria</taxon>
        <taxon>Candidatus Tayloriibacteriota</taxon>
    </lineage>
</organism>
<comment type="caution">
    <text evidence="1">The sequence shown here is derived from an EMBL/GenBank/DDBJ whole genome shotgun (WGS) entry which is preliminary data.</text>
</comment>